<dbReference type="Gene3D" id="2.40.10.10">
    <property type="entry name" value="Trypsin-like serine proteases"/>
    <property type="match status" value="1"/>
</dbReference>
<evidence type="ECO:0000256" key="1">
    <source>
        <dbReference type="ARBA" id="ARBA00007664"/>
    </source>
</evidence>
<keyword evidence="6" id="KW-0732">Signal</keyword>
<evidence type="ECO:0000313" key="9">
    <source>
        <dbReference type="Proteomes" id="UP001549920"/>
    </source>
</evidence>
<dbReference type="CDD" id="cd00190">
    <property type="entry name" value="Tryp_SPc"/>
    <property type="match status" value="1"/>
</dbReference>
<dbReference type="InterPro" id="IPR001254">
    <property type="entry name" value="Trypsin_dom"/>
</dbReference>
<keyword evidence="9" id="KW-1185">Reference proteome</keyword>
<keyword evidence="3" id="KW-0378">Hydrolase</keyword>
<gene>
    <name evidence="8" type="ORF">ABMA27_016143</name>
</gene>
<evidence type="ECO:0000256" key="2">
    <source>
        <dbReference type="ARBA" id="ARBA00022670"/>
    </source>
</evidence>
<dbReference type="PROSITE" id="PS50240">
    <property type="entry name" value="TRYPSIN_DOM"/>
    <property type="match status" value="1"/>
</dbReference>
<dbReference type="SUPFAM" id="SSF50494">
    <property type="entry name" value="Trypsin-like serine proteases"/>
    <property type="match status" value="1"/>
</dbReference>
<evidence type="ECO:0000256" key="5">
    <source>
        <dbReference type="ARBA" id="ARBA00023157"/>
    </source>
</evidence>
<dbReference type="PANTHER" id="PTHR24276">
    <property type="entry name" value="POLYSERASE-RELATED"/>
    <property type="match status" value="1"/>
</dbReference>
<protein>
    <recommendedName>
        <fullName evidence="7">Peptidase S1 domain-containing protein</fullName>
    </recommendedName>
</protein>
<dbReference type="InterPro" id="IPR050430">
    <property type="entry name" value="Peptidase_S1"/>
</dbReference>
<comment type="similarity">
    <text evidence="1">Belongs to the peptidase S1 family.</text>
</comment>
<dbReference type="EMBL" id="JBEUOH010000008">
    <property type="protein sequence ID" value="KAL0884124.1"/>
    <property type="molecule type" value="Genomic_DNA"/>
</dbReference>
<reference evidence="8 9" key="1">
    <citation type="submission" date="2024-06" db="EMBL/GenBank/DDBJ databases">
        <title>A chromosome-level genome assembly of beet webworm, Loxostege sticticalis.</title>
        <authorList>
            <person name="Zhang Y."/>
        </authorList>
    </citation>
    <scope>NUCLEOTIDE SEQUENCE [LARGE SCALE GENOMIC DNA]</scope>
    <source>
        <strain evidence="8">AQ026</strain>
        <tissue evidence="8">Whole body</tissue>
    </source>
</reference>
<dbReference type="SMART" id="SM00020">
    <property type="entry name" value="Tryp_SPc"/>
    <property type="match status" value="1"/>
</dbReference>
<dbReference type="Pfam" id="PF00089">
    <property type="entry name" value="Trypsin"/>
    <property type="match status" value="1"/>
</dbReference>
<feature type="domain" description="Peptidase S1" evidence="7">
    <location>
        <begin position="37"/>
        <end position="265"/>
    </location>
</feature>
<accession>A0ABR3I5Q2</accession>
<comment type="caution">
    <text evidence="8">The sequence shown here is derived from an EMBL/GenBank/DDBJ whole genome shotgun (WGS) entry which is preliminary data.</text>
</comment>
<keyword evidence="4" id="KW-0720">Serine protease</keyword>
<keyword evidence="2" id="KW-0645">Protease</keyword>
<name>A0ABR3I5Q2_LOXSC</name>
<dbReference type="PRINTS" id="PR00722">
    <property type="entry name" value="CHYMOTRYPSIN"/>
</dbReference>
<feature type="signal peptide" evidence="6">
    <location>
        <begin position="1"/>
        <end position="23"/>
    </location>
</feature>
<evidence type="ECO:0000256" key="6">
    <source>
        <dbReference type="SAM" id="SignalP"/>
    </source>
</evidence>
<evidence type="ECO:0000259" key="7">
    <source>
        <dbReference type="PROSITE" id="PS50240"/>
    </source>
</evidence>
<sequence length="266" mass="28252">MYKVSYVILGLVLCLAFTNDVLGKRHGQAIKKYGGKIVGGYDTTIQDIPYQVYLLLLIGTDYYQCGGSIISSRVVLTAAHCLRGVSRVYVRAGSTEADNGGRMYSTSLYTIHPQYNPTTSDYDVAIVRLLRPMTLDGTSTKTISLPNEGTSVPAGTEILVSGWGDTSENGQTSTDLMAVRIPTVSTEDCRRTYGQNAITERMICAGVPEGGKDSCQGDSGGPAVNTATGLQVGVVSFGQGCARPGIPGVYTNVSSVRAWIKRNAGV</sequence>
<evidence type="ECO:0000256" key="4">
    <source>
        <dbReference type="ARBA" id="ARBA00022825"/>
    </source>
</evidence>
<keyword evidence="5" id="KW-1015">Disulfide bond</keyword>
<dbReference type="InterPro" id="IPR009003">
    <property type="entry name" value="Peptidase_S1_PA"/>
</dbReference>
<dbReference type="InterPro" id="IPR001314">
    <property type="entry name" value="Peptidase_S1A"/>
</dbReference>
<evidence type="ECO:0000313" key="8">
    <source>
        <dbReference type="EMBL" id="KAL0884124.1"/>
    </source>
</evidence>
<dbReference type="InterPro" id="IPR018114">
    <property type="entry name" value="TRYPSIN_HIS"/>
</dbReference>
<proteinExistence type="inferred from homology"/>
<dbReference type="PANTHER" id="PTHR24276:SF91">
    <property type="entry name" value="AT26814P-RELATED"/>
    <property type="match status" value="1"/>
</dbReference>
<dbReference type="Proteomes" id="UP001549920">
    <property type="component" value="Unassembled WGS sequence"/>
</dbReference>
<dbReference type="PROSITE" id="PS00134">
    <property type="entry name" value="TRYPSIN_HIS"/>
    <property type="match status" value="1"/>
</dbReference>
<dbReference type="InterPro" id="IPR043504">
    <property type="entry name" value="Peptidase_S1_PA_chymotrypsin"/>
</dbReference>
<organism evidence="8 9">
    <name type="scientific">Loxostege sticticalis</name>
    <name type="common">Beet webworm moth</name>
    <dbReference type="NCBI Taxonomy" id="481309"/>
    <lineage>
        <taxon>Eukaryota</taxon>
        <taxon>Metazoa</taxon>
        <taxon>Ecdysozoa</taxon>
        <taxon>Arthropoda</taxon>
        <taxon>Hexapoda</taxon>
        <taxon>Insecta</taxon>
        <taxon>Pterygota</taxon>
        <taxon>Neoptera</taxon>
        <taxon>Endopterygota</taxon>
        <taxon>Lepidoptera</taxon>
        <taxon>Glossata</taxon>
        <taxon>Ditrysia</taxon>
        <taxon>Pyraloidea</taxon>
        <taxon>Crambidae</taxon>
        <taxon>Pyraustinae</taxon>
        <taxon>Loxostege</taxon>
    </lineage>
</organism>
<evidence type="ECO:0000256" key="3">
    <source>
        <dbReference type="ARBA" id="ARBA00022801"/>
    </source>
</evidence>
<feature type="chain" id="PRO_5045831157" description="Peptidase S1 domain-containing protein" evidence="6">
    <location>
        <begin position="24"/>
        <end position="266"/>
    </location>
</feature>